<evidence type="ECO:0000313" key="2">
    <source>
        <dbReference type="EMBL" id="CAK0830765.1"/>
    </source>
</evidence>
<dbReference type="Proteomes" id="UP001189429">
    <property type="component" value="Unassembled WGS sequence"/>
</dbReference>
<gene>
    <name evidence="2" type="ORF">PCOR1329_LOCUS29303</name>
</gene>
<organism evidence="2 3">
    <name type="scientific">Prorocentrum cordatum</name>
    <dbReference type="NCBI Taxonomy" id="2364126"/>
    <lineage>
        <taxon>Eukaryota</taxon>
        <taxon>Sar</taxon>
        <taxon>Alveolata</taxon>
        <taxon>Dinophyceae</taxon>
        <taxon>Prorocentrales</taxon>
        <taxon>Prorocentraceae</taxon>
        <taxon>Prorocentrum</taxon>
    </lineage>
</organism>
<proteinExistence type="predicted"/>
<comment type="caution">
    <text evidence="2">The sequence shown here is derived from an EMBL/GenBank/DDBJ whole genome shotgun (WGS) entry which is preliminary data.</text>
</comment>
<sequence length="118" mass="11696">AAQGAAHRAAANNASWPTSPESSAERVRGLCEVLEVASKHQSCSPGRTPPPPPPSHAPTAAPTPEGSDCDLQELGASRHGAAPGSTGGPAEAKLTEGAASKVVGVSDEVVLWVPACAT</sequence>
<protein>
    <submittedName>
        <fullName evidence="2">Uncharacterized protein</fullName>
    </submittedName>
</protein>
<evidence type="ECO:0000313" key="3">
    <source>
        <dbReference type="Proteomes" id="UP001189429"/>
    </source>
</evidence>
<dbReference type="EMBL" id="CAUYUJ010011010">
    <property type="protein sequence ID" value="CAK0830765.1"/>
    <property type="molecule type" value="Genomic_DNA"/>
</dbReference>
<feature type="compositionally biased region" description="Pro residues" evidence="1">
    <location>
        <begin position="47"/>
        <end position="56"/>
    </location>
</feature>
<evidence type="ECO:0000256" key="1">
    <source>
        <dbReference type="SAM" id="MobiDB-lite"/>
    </source>
</evidence>
<keyword evidence="3" id="KW-1185">Reference proteome</keyword>
<feature type="region of interest" description="Disordered" evidence="1">
    <location>
        <begin position="1"/>
        <end position="92"/>
    </location>
</feature>
<reference evidence="2" key="1">
    <citation type="submission" date="2023-10" db="EMBL/GenBank/DDBJ databases">
        <authorList>
            <person name="Chen Y."/>
            <person name="Shah S."/>
            <person name="Dougan E. K."/>
            <person name="Thang M."/>
            <person name="Chan C."/>
        </authorList>
    </citation>
    <scope>NUCLEOTIDE SEQUENCE [LARGE SCALE GENOMIC DNA]</scope>
</reference>
<feature type="compositionally biased region" description="Low complexity" evidence="1">
    <location>
        <begin position="1"/>
        <end position="14"/>
    </location>
</feature>
<name>A0ABN9SGL1_9DINO</name>
<feature type="non-terminal residue" evidence="2">
    <location>
        <position position="1"/>
    </location>
</feature>
<accession>A0ABN9SGL1</accession>